<name>A0A0B2VAU6_TOXCA</name>
<feature type="compositionally biased region" description="Basic residues" evidence="1">
    <location>
        <begin position="378"/>
        <end position="388"/>
    </location>
</feature>
<proteinExistence type="predicted"/>
<comment type="caution">
    <text evidence="2">The sequence shown here is derived from an EMBL/GenBank/DDBJ whole genome shotgun (WGS) entry which is preliminary data.</text>
</comment>
<reference evidence="2 3" key="1">
    <citation type="submission" date="2014-11" db="EMBL/GenBank/DDBJ databases">
        <title>Genetic blueprint of the zoonotic pathogen Toxocara canis.</title>
        <authorList>
            <person name="Zhu X.-Q."/>
            <person name="Korhonen P.K."/>
            <person name="Cai H."/>
            <person name="Young N.D."/>
            <person name="Nejsum P."/>
            <person name="von Samson-Himmelstjerna G."/>
            <person name="Boag P.R."/>
            <person name="Tan P."/>
            <person name="Li Q."/>
            <person name="Min J."/>
            <person name="Yang Y."/>
            <person name="Wang X."/>
            <person name="Fang X."/>
            <person name="Hall R.S."/>
            <person name="Hofmann A."/>
            <person name="Sternberg P.W."/>
            <person name="Jex A.R."/>
            <person name="Gasser R.B."/>
        </authorList>
    </citation>
    <scope>NUCLEOTIDE SEQUENCE [LARGE SCALE GENOMIC DNA]</scope>
    <source>
        <strain evidence="2">PN_DK_2014</strain>
    </source>
</reference>
<feature type="region of interest" description="Disordered" evidence="1">
    <location>
        <begin position="77"/>
        <end position="102"/>
    </location>
</feature>
<evidence type="ECO:0000256" key="1">
    <source>
        <dbReference type="SAM" id="MobiDB-lite"/>
    </source>
</evidence>
<dbReference type="Proteomes" id="UP000031036">
    <property type="component" value="Unassembled WGS sequence"/>
</dbReference>
<feature type="compositionally biased region" description="Basic and acidic residues" evidence="1">
    <location>
        <begin position="389"/>
        <end position="403"/>
    </location>
</feature>
<gene>
    <name evidence="2" type="ORF">Tcan_01754</name>
</gene>
<sequence length="403" mass="45793">MKLAKEPTDDFVTYADRVNRECAKFRLGTCTEDQLKCLIFVCGLQRPKLHDPYIHRGVQTTAQPQARRQDDRKLLTTHAHGSRSSGKPASPMATTVSSSSKSTIVAKPRVQDVSLEMIDCTDYRRFAIVTVDDQPASASAIVTYRSLCIRRPNQDPWTARVQLQLPERLSSRNILCREHPVQPTQSRVDLKDGDHAIMDALPCNDPGRPTALNVSSITPTNSSVAKDLQLRHPQVFSADLGRYNLAKASLQLKPAKNTRMEQQFNRQYGARNRTFNRGDSALVRSYQGQRVSWSKGKVLKRVGRVLYQVLVGGDTWIRHANQLRRGFADPNQDQSNDFQTLFELFDLEPPSPQRTVPLPQQEIIGPVESNQSDEQMRRSTRMRRRPRRLGIEPKRRTNEDAEI</sequence>
<accession>A0A0B2VAU6</accession>
<organism evidence="2 3">
    <name type="scientific">Toxocara canis</name>
    <name type="common">Canine roundworm</name>
    <dbReference type="NCBI Taxonomy" id="6265"/>
    <lineage>
        <taxon>Eukaryota</taxon>
        <taxon>Metazoa</taxon>
        <taxon>Ecdysozoa</taxon>
        <taxon>Nematoda</taxon>
        <taxon>Chromadorea</taxon>
        <taxon>Rhabditida</taxon>
        <taxon>Spirurina</taxon>
        <taxon>Ascaridomorpha</taxon>
        <taxon>Ascaridoidea</taxon>
        <taxon>Toxocaridae</taxon>
        <taxon>Toxocara</taxon>
    </lineage>
</organism>
<evidence type="ECO:0000313" key="2">
    <source>
        <dbReference type="EMBL" id="KHN78589.1"/>
    </source>
</evidence>
<dbReference type="AlphaFoldDB" id="A0A0B2VAU6"/>
<dbReference type="EMBL" id="JPKZ01002083">
    <property type="protein sequence ID" value="KHN78589.1"/>
    <property type="molecule type" value="Genomic_DNA"/>
</dbReference>
<feature type="region of interest" description="Disordered" evidence="1">
    <location>
        <begin position="355"/>
        <end position="403"/>
    </location>
</feature>
<evidence type="ECO:0000313" key="3">
    <source>
        <dbReference type="Proteomes" id="UP000031036"/>
    </source>
</evidence>
<feature type="compositionally biased region" description="Low complexity" evidence="1">
    <location>
        <begin position="88"/>
        <end position="102"/>
    </location>
</feature>
<protein>
    <submittedName>
        <fullName evidence="2">Uncharacterized protein</fullName>
    </submittedName>
</protein>
<dbReference type="OrthoDB" id="5876121at2759"/>
<keyword evidence="3" id="KW-1185">Reference proteome</keyword>